<evidence type="ECO:0000256" key="3">
    <source>
        <dbReference type="ARBA" id="ARBA00023004"/>
    </source>
</evidence>
<dbReference type="InterPro" id="IPR012312">
    <property type="entry name" value="Hemerythrin-like"/>
</dbReference>
<sequence length="147" mass="17096">MKFIEWTNDMSVGSDLLDGHHQMIIDCLNELHPLLDGKGSAGEVHAVLEKLEEFILMHFSEEEQVLKRSGYPDWEAHRALHNKMYDVVFALKSDVEHGRVLDAKHLFDLIYEWLLKHILGEDKKYMPYLSHPEAPQGVWTRSNGREC</sequence>
<dbReference type="SUPFAM" id="SSF47188">
    <property type="entry name" value="Hemerythrin-like"/>
    <property type="match status" value="1"/>
</dbReference>
<dbReference type="InterPro" id="IPR050669">
    <property type="entry name" value="Hemerythrin"/>
</dbReference>
<dbReference type="AlphaFoldDB" id="A0A1J5QWY9"/>
<name>A0A1J5QWY9_9ZZZZ</name>
<comment type="similarity">
    <text evidence="1">Belongs to the hemerythrin family.</text>
</comment>
<dbReference type="InterPro" id="IPR035938">
    <property type="entry name" value="Hemerythrin-like_sf"/>
</dbReference>
<proteinExistence type="inferred from homology"/>
<evidence type="ECO:0000256" key="1">
    <source>
        <dbReference type="ARBA" id="ARBA00010587"/>
    </source>
</evidence>
<keyword evidence="3" id="KW-0408">Iron</keyword>
<dbReference type="PANTHER" id="PTHR37164:SF1">
    <property type="entry name" value="BACTERIOHEMERYTHRIN"/>
    <property type="match status" value="1"/>
</dbReference>
<gene>
    <name evidence="5" type="ORF">GALL_300460</name>
</gene>
<dbReference type="InterPro" id="IPR012827">
    <property type="entry name" value="Hemerythrin_metal-bd"/>
</dbReference>
<dbReference type="InterPro" id="IPR016131">
    <property type="entry name" value="Haemerythrin_Fe_BS"/>
</dbReference>
<feature type="domain" description="Hemerythrin-like" evidence="4">
    <location>
        <begin position="13"/>
        <end position="129"/>
    </location>
</feature>
<dbReference type="PROSITE" id="PS00550">
    <property type="entry name" value="HEMERYTHRINS"/>
    <property type="match status" value="1"/>
</dbReference>
<protein>
    <submittedName>
        <fullName evidence="5">Bacteriohemerythrin</fullName>
    </submittedName>
</protein>
<dbReference type="NCBIfam" id="TIGR02481">
    <property type="entry name" value="hemeryth_dom"/>
    <property type="match status" value="1"/>
</dbReference>
<keyword evidence="2" id="KW-0479">Metal-binding</keyword>
<dbReference type="GO" id="GO:0046872">
    <property type="term" value="F:metal ion binding"/>
    <property type="evidence" value="ECO:0007669"/>
    <property type="project" value="UniProtKB-KW"/>
</dbReference>
<accession>A0A1J5QWY9</accession>
<comment type="caution">
    <text evidence="5">The sequence shown here is derived from an EMBL/GenBank/DDBJ whole genome shotgun (WGS) entry which is preliminary data.</text>
</comment>
<evidence type="ECO:0000259" key="4">
    <source>
        <dbReference type="Pfam" id="PF01814"/>
    </source>
</evidence>
<evidence type="ECO:0000256" key="2">
    <source>
        <dbReference type="ARBA" id="ARBA00022723"/>
    </source>
</evidence>
<dbReference type="PANTHER" id="PTHR37164">
    <property type="entry name" value="BACTERIOHEMERYTHRIN"/>
    <property type="match status" value="1"/>
</dbReference>
<evidence type="ECO:0000313" key="5">
    <source>
        <dbReference type="EMBL" id="OIQ88080.1"/>
    </source>
</evidence>
<dbReference type="CDD" id="cd12107">
    <property type="entry name" value="Hemerythrin"/>
    <property type="match status" value="1"/>
</dbReference>
<dbReference type="EMBL" id="MLJW01000389">
    <property type="protein sequence ID" value="OIQ88080.1"/>
    <property type="molecule type" value="Genomic_DNA"/>
</dbReference>
<dbReference type="NCBIfam" id="NF033749">
    <property type="entry name" value="bact_hemeryth"/>
    <property type="match status" value="1"/>
</dbReference>
<dbReference type="Gene3D" id="1.20.120.50">
    <property type="entry name" value="Hemerythrin-like"/>
    <property type="match status" value="1"/>
</dbReference>
<reference evidence="5" key="1">
    <citation type="submission" date="2016-10" db="EMBL/GenBank/DDBJ databases">
        <title>Sequence of Gallionella enrichment culture.</title>
        <authorList>
            <person name="Poehlein A."/>
            <person name="Muehling M."/>
            <person name="Daniel R."/>
        </authorList>
    </citation>
    <scope>NUCLEOTIDE SEQUENCE</scope>
</reference>
<organism evidence="5">
    <name type="scientific">mine drainage metagenome</name>
    <dbReference type="NCBI Taxonomy" id="410659"/>
    <lineage>
        <taxon>unclassified sequences</taxon>
        <taxon>metagenomes</taxon>
        <taxon>ecological metagenomes</taxon>
    </lineage>
</organism>
<dbReference type="Pfam" id="PF01814">
    <property type="entry name" value="Hemerythrin"/>
    <property type="match status" value="1"/>
</dbReference>